<evidence type="ECO:0000256" key="1">
    <source>
        <dbReference type="SAM" id="MobiDB-lite"/>
    </source>
</evidence>
<protein>
    <submittedName>
        <fullName evidence="2">Uncharacterized protein</fullName>
    </submittedName>
</protein>
<dbReference type="RefSeq" id="XP_006696431.1">
    <property type="nucleotide sequence ID" value="XM_006696368.1"/>
</dbReference>
<accession>G0SF84</accession>
<reference evidence="2 3" key="1">
    <citation type="journal article" date="2011" name="Cell">
        <title>Insight into structure and assembly of the nuclear pore complex by utilizing the genome of a eukaryotic thermophile.</title>
        <authorList>
            <person name="Amlacher S."/>
            <person name="Sarges P."/>
            <person name="Flemming D."/>
            <person name="van Noort V."/>
            <person name="Kunze R."/>
            <person name="Devos D.P."/>
            <person name="Arumugam M."/>
            <person name="Bork P."/>
            <person name="Hurt E."/>
        </authorList>
    </citation>
    <scope>NUCLEOTIDE SEQUENCE [LARGE SCALE GENOMIC DNA]</scope>
    <source>
        <strain evidence="3">DSM 1495 / CBS 144.50 / IMI 039719</strain>
    </source>
</reference>
<feature type="region of interest" description="Disordered" evidence="1">
    <location>
        <begin position="613"/>
        <end position="633"/>
    </location>
</feature>
<name>G0SF84_CHATD</name>
<gene>
    <name evidence="2" type="ORF">CTHT_0061150</name>
</gene>
<dbReference type="Proteomes" id="UP000008066">
    <property type="component" value="Unassembled WGS sequence"/>
</dbReference>
<evidence type="ECO:0000313" key="2">
    <source>
        <dbReference type="EMBL" id="EGS18100.1"/>
    </source>
</evidence>
<feature type="region of interest" description="Disordered" evidence="1">
    <location>
        <begin position="1"/>
        <end position="103"/>
    </location>
</feature>
<dbReference type="OrthoDB" id="2534759at2759"/>
<dbReference type="HOGENOM" id="CLU_023476_1_0_1"/>
<feature type="compositionally biased region" description="Polar residues" evidence="1">
    <location>
        <begin position="27"/>
        <end position="42"/>
    </location>
</feature>
<feature type="compositionally biased region" description="Pro residues" evidence="1">
    <location>
        <begin position="451"/>
        <end position="462"/>
    </location>
</feature>
<feature type="compositionally biased region" description="Low complexity" evidence="1">
    <location>
        <begin position="48"/>
        <end position="60"/>
    </location>
</feature>
<dbReference type="EMBL" id="GL988046">
    <property type="protein sequence ID" value="EGS18100.1"/>
    <property type="molecule type" value="Genomic_DNA"/>
</dbReference>
<dbReference type="KEGG" id="cthr:CTHT_0061150"/>
<organism evidence="3">
    <name type="scientific">Chaetomium thermophilum (strain DSM 1495 / CBS 144.50 / IMI 039719)</name>
    <name type="common">Thermochaetoides thermophila</name>
    <dbReference type="NCBI Taxonomy" id="759272"/>
    <lineage>
        <taxon>Eukaryota</taxon>
        <taxon>Fungi</taxon>
        <taxon>Dikarya</taxon>
        <taxon>Ascomycota</taxon>
        <taxon>Pezizomycotina</taxon>
        <taxon>Sordariomycetes</taxon>
        <taxon>Sordariomycetidae</taxon>
        <taxon>Sordariales</taxon>
        <taxon>Chaetomiaceae</taxon>
        <taxon>Thermochaetoides</taxon>
    </lineage>
</organism>
<feature type="compositionally biased region" description="Basic and acidic residues" evidence="1">
    <location>
        <begin position="61"/>
        <end position="73"/>
    </location>
</feature>
<feature type="region of interest" description="Disordered" evidence="1">
    <location>
        <begin position="434"/>
        <end position="464"/>
    </location>
</feature>
<dbReference type="eggNOG" id="ENOG502QWQI">
    <property type="taxonomic scope" value="Eukaryota"/>
</dbReference>
<evidence type="ECO:0000313" key="3">
    <source>
        <dbReference type="Proteomes" id="UP000008066"/>
    </source>
</evidence>
<proteinExistence type="predicted"/>
<keyword evidence="3" id="KW-1185">Reference proteome</keyword>
<sequence>MASRCSSPAPDAVPTPALGPRSAMSRCFSTGSTLSHASQTTDDTFRGSLISDVSASSASSRRSDLSDRPRPRDSMLTVDGSTPVRRSSSRRRGFMRPQGTDFAPSARARESVLSLGSIAHLQYYFARTGLLDGKGGRFARRNVKCQTLDLSSLDPSAYSNPKAPGSDHDSSYASMGSSPELTAQTCFTSVTGNSMLESPVDEHKSDDEEYFSDDFEDEGFMMLPPTVSTYNHREKHIPKPPSVAELRADLTTNLDLAEKTLHEARDARAPEGLQIRIEKVDLPTDQQDGSSSRRPSLVGPAGWYELQGVNILDAMTMAIRSAKIYYTQHDRPDRLDAIKSEKQLRSELISVMDVLKRMAARNFAGGMRSDEFDTMMSWVVSVRDMLLSDEALEAEEIADRATWAEWVYPDGWEGREFEREEAFLRSMLKGSDIRRQQKHLAQQQQHHFRNDPPPSPSMPVPAPLTDEGLPPLPAWTPIDRTRPLSEQTLPTPFLAALSNGQRLVQLHNCAVRKSRRRFGAIPAFYANTSKPYRAADNLRWWMKAAELRWEVVLKADALGLQYWQPPNKRNDNPNANNAPGTISPGPEVWVEFEDAVLQWCRRVREEISAEWLQERQEEEEKRKKKEQEANFAS</sequence>
<dbReference type="GeneID" id="18260153"/>
<dbReference type="PANTHER" id="PTHR38702:SF1">
    <property type="entry name" value="CALPONIN-HOMOLOGY (CH) DOMAIN-CONTAINING PROTEIN"/>
    <property type="match status" value="1"/>
</dbReference>
<dbReference type="AlphaFoldDB" id="G0SF84"/>
<dbReference type="STRING" id="759272.G0SF84"/>
<dbReference type="PANTHER" id="PTHR38702">
    <property type="entry name" value="CALPONIN-HOMOLOGY (CH) DOMAIN-CONTAINING PROTEIN"/>
    <property type="match status" value="1"/>
</dbReference>
<feature type="region of interest" description="Disordered" evidence="1">
    <location>
        <begin position="151"/>
        <end position="177"/>
    </location>
</feature>
<dbReference type="OMA" id="LQGMHIL"/>